<keyword evidence="1" id="KW-0812">Transmembrane</keyword>
<sequence>MFRFFTPLIILLLVTASLLILKERKTFDTSALRQIDPIPHTKKLINEKKYVEAEEYLSYFVNYDYVKNNPETVELLKLIHEKRNSFTYKKDKFLEGIIQGSSDEDIGRASAIASDFLVVGDVRDLIIEGIHYNNDEKVDTVIVSLSSLGLLATASTLYSLGATAPIKGTISVLKYAKRVNKLPLWLQEKLIKKIELAKKTKSLKEIEKLLQPIEKMYQKVGLNQTLHLLSKSRNLQELKVLNTLSTRFGKKSQTLLNTTNNSALKYLQKMPNVSTKNFLYASTYGEKGLQGINKLGTNKFMKRVGFASNLSKTTYKGNLDSLFNALLKKIPNSLLYAISFLGLFYFISKFFTFKKKLRTILT</sequence>
<evidence type="ECO:0000256" key="1">
    <source>
        <dbReference type="SAM" id="Phobius"/>
    </source>
</evidence>
<feature type="transmembrane region" description="Helical" evidence="1">
    <location>
        <begin position="334"/>
        <end position="353"/>
    </location>
</feature>
<gene>
    <name evidence="2" type="ORF">HELGO_WM5545</name>
</gene>
<proteinExistence type="predicted"/>
<name>A0A6S6U2R2_9BACT</name>
<keyword evidence="1" id="KW-1133">Transmembrane helix</keyword>
<protein>
    <submittedName>
        <fullName evidence="2">Uncharacterized protein</fullName>
    </submittedName>
</protein>
<reference evidence="2" key="1">
    <citation type="submission" date="2020-01" db="EMBL/GenBank/DDBJ databases">
        <authorList>
            <person name="Meier V. D."/>
            <person name="Meier V D."/>
        </authorList>
    </citation>
    <scope>NUCLEOTIDE SEQUENCE</scope>
    <source>
        <strain evidence="2">HLG_WM_MAG_05</strain>
    </source>
</reference>
<accession>A0A6S6U2R2</accession>
<organism evidence="2">
    <name type="scientific">uncultured Sulfurovum sp</name>
    <dbReference type="NCBI Taxonomy" id="269237"/>
    <lineage>
        <taxon>Bacteria</taxon>
        <taxon>Pseudomonadati</taxon>
        <taxon>Campylobacterota</taxon>
        <taxon>Epsilonproteobacteria</taxon>
        <taxon>Campylobacterales</taxon>
        <taxon>Sulfurovaceae</taxon>
        <taxon>Sulfurovum</taxon>
        <taxon>environmental samples</taxon>
    </lineage>
</organism>
<dbReference type="EMBL" id="CACVAU010000063">
    <property type="protein sequence ID" value="CAA6821756.1"/>
    <property type="molecule type" value="Genomic_DNA"/>
</dbReference>
<keyword evidence="1" id="KW-0472">Membrane</keyword>
<evidence type="ECO:0000313" key="2">
    <source>
        <dbReference type="EMBL" id="CAA6821756.1"/>
    </source>
</evidence>
<dbReference type="AlphaFoldDB" id="A0A6S6U2R2"/>